<reference evidence="3 4" key="1">
    <citation type="journal article" date="2013" name="Genome Announc.">
        <title>Draft Genome Sequence for Caulobacter sp. Strain OR37, a Bacterium Tolerant to Heavy Metals.</title>
        <authorList>
            <person name="Utturkar S.M."/>
            <person name="Bollmann A."/>
            <person name="Brzoska R.M."/>
            <person name="Klingeman D.M."/>
            <person name="Epstein S.E."/>
            <person name="Palumbo A.V."/>
            <person name="Brown S.D."/>
        </authorList>
    </citation>
    <scope>NUCLEOTIDE SEQUENCE [LARGE SCALE GENOMIC DNA]</scope>
    <source>
        <strain evidence="3 4">OR37</strain>
    </source>
</reference>
<protein>
    <submittedName>
        <fullName evidence="3">Flp pilus assembly protein TadG</fullName>
    </submittedName>
</protein>
<dbReference type="eggNOG" id="COG4961">
    <property type="taxonomic scope" value="Bacteria"/>
</dbReference>
<keyword evidence="4" id="KW-1185">Reference proteome</keyword>
<sequence length="191" mass="20633" precursor="true">MSAPKKTQAGARKKPLAFWRDRRGAAAVEFAFIAPVLIIMYCGLAELSQAMMAQRRASNVASTIGDLVAQSTQTGPTMIGDIFNIGNTIMAPFPTAGLKMCVASVVSDATGKDTVAWSQSNTTMINCPAQNTVLSNVPTGVLPVSQSVIMAKVSYAYASPIKLVMPRTLNFYRTYYLRPRKSDSVLWSQTN</sequence>
<evidence type="ECO:0000259" key="2">
    <source>
        <dbReference type="Pfam" id="PF07811"/>
    </source>
</evidence>
<organism evidence="3 4">
    <name type="scientific">Caulobacter vibrioides OR37</name>
    <dbReference type="NCBI Taxonomy" id="1292034"/>
    <lineage>
        <taxon>Bacteria</taxon>
        <taxon>Pseudomonadati</taxon>
        <taxon>Pseudomonadota</taxon>
        <taxon>Alphaproteobacteria</taxon>
        <taxon>Caulobacterales</taxon>
        <taxon>Caulobacteraceae</taxon>
        <taxon>Caulobacter</taxon>
    </lineage>
</organism>
<keyword evidence="1" id="KW-1133">Transmembrane helix</keyword>
<accession>R0CWI9</accession>
<dbReference type="RefSeq" id="WP_004621935.1">
    <property type="nucleotide sequence ID" value="NZ_APMP01000024.1"/>
</dbReference>
<feature type="domain" description="TadE-like" evidence="2">
    <location>
        <begin position="24"/>
        <end position="62"/>
    </location>
</feature>
<evidence type="ECO:0000256" key="1">
    <source>
        <dbReference type="SAM" id="Phobius"/>
    </source>
</evidence>
<dbReference type="Proteomes" id="UP000013063">
    <property type="component" value="Unassembled WGS sequence"/>
</dbReference>
<dbReference type="EMBL" id="APMP01000024">
    <property type="protein sequence ID" value="ENZ80881.1"/>
    <property type="molecule type" value="Genomic_DNA"/>
</dbReference>
<dbReference type="Pfam" id="PF07811">
    <property type="entry name" value="TadE"/>
    <property type="match status" value="1"/>
</dbReference>
<dbReference type="PATRIC" id="fig|1292034.3.peg.3132"/>
<comment type="caution">
    <text evidence="3">The sequence shown here is derived from an EMBL/GenBank/DDBJ whole genome shotgun (WGS) entry which is preliminary data.</text>
</comment>
<proteinExistence type="predicted"/>
<dbReference type="InterPro" id="IPR012495">
    <property type="entry name" value="TadE-like_dom"/>
</dbReference>
<gene>
    <name evidence="3" type="ORF">OR37_03156</name>
</gene>
<evidence type="ECO:0000313" key="4">
    <source>
        <dbReference type="Proteomes" id="UP000013063"/>
    </source>
</evidence>
<keyword evidence="1" id="KW-0472">Membrane</keyword>
<feature type="transmembrane region" description="Helical" evidence="1">
    <location>
        <begin position="25"/>
        <end position="47"/>
    </location>
</feature>
<keyword evidence="1" id="KW-0812">Transmembrane</keyword>
<dbReference type="STRING" id="1292034.OR37_03156"/>
<dbReference type="OrthoDB" id="7189296at2"/>
<dbReference type="AlphaFoldDB" id="R0CWI9"/>
<name>R0CWI9_CAUVI</name>
<evidence type="ECO:0000313" key="3">
    <source>
        <dbReference type="EMBL" id="ENZ80881.1"/>
    </source>
</evidence>